<feature type="domain" description="Cyclic nucleotide-binding" evidence="2">
    <location>
        <begin position="21"/>
        <end position="82"/>
    </location>
</feature>
<dbReference type="PROSITE" id="PS50158">
    <property type="entry name" value="ZF_CCHC"/>
    <property type="match status" value="1"/>
</dbReference>
<dbReference type="InterPro" id="IPR000595">
    <property type="entry name" value="cNMP-bd_dom"/>
</dbReference>
<dbReference type="EMBL" id="BQNB010020306">
    <property type="protein sequence ID" value="GJT94551.1"/>
    <property type="molecule type" value="Genomic_DNA"/>
</dbReference>
<dbReference type="InterPro" id="IPR036875">
    <property type="entry name" value="Znf_CCHC_sf"/>
</dbReference>
<reference evidence="4" key="1">
    <citation type="journal article" date="2022" name="Int. J. Mol. Sci.">
        <title>Draft Genome of Tanacetum Coccineum: Genomic Comparison of Closely Related Tanacetum-Family Plants.</title>
        <authorList>
            <person name="Yamashiro T."/>
            <person name="Shiraishi A."/>
            <person name="Nakayama K."/>
            <person name="Satake H."/>
        </authorList>
    </citation>
    <scope>NUCLEOTIDE SEQUENCE</scope>
</reference>
<reference evidence="4" key="2">
    <citation type="submission" date="2022-01" db="EMBL/GenBank/DDBJ databases">
        <authorList>
            <person name="Yamashiro T."/>
            <person name="Shiraishi A."/>
            <person name="Satake H."/>
            <person name="Nakayama K."/>
        </authorList>
    </citation>
    <scope>NUCLEOTIDE SEQUENCE</scope>
</reference>
<evidence type="ECO:0000256" key="1">
    <source>
        <dbReference type="PROSITE-ProRule" id="PRU00047"/>
    </source>
</evidence>
<keyword evidence="1" id="KW-0862">Zinc</keyword>
<dbReference type="Gene3D" id="4.10.60.10">
    <property type="entry name" value="Zinc finger, CCHC-type"/>
    <property type="match status" value="1"/>
</dbReference>
<dbReference type="Pfam" id="PF00098">
    <property type="entry name" value="zf-CCHC"/>
    <property type="match status" value="1"/>
</dbReference>
<dbReference type="SMART" id="SM00343">
    <property type="entry name" value="ZnF_C2HC"/>
    <property type="match status" value="1"/>
</dbReference>
<dbReference type="SUPFAM" id="SSF57756">
    <property type="entry name" value="Retrovirus zinc finger-like domains"/>
    <property type="match status" value="1"/>
</dbReference>
<proteinExistence type="predicted"/>
<evidence type="ECO:0000259" key="2">
    <source>
        <dbReference type="PROSITE" id="PS50042"/>
    </source>
</evidence>
<accession>A0ABQ5I3G0</accession>
<dbReference type="PROSITE" id="PS50042">
    <property type="entry name" value="CNMP_BINDING_3"/>
    <property type="match status" value="1"/>
</dbReference>
<feature type="domain" description="CCHC-type" evidence="3">
    <location>
        <begin position="215"/>
        <end position="230"/>
    </location>
</feature>
<protein>
    <submittedName>
        <fullName evidence="4">Retrovirus-related pol polyprotein from transposon TNT 1-94</fullName>
    </submittedName>
</protein>
<organism evidence="4 5">
    <name type="scientific">Tanacetum coccineum</name>
    <dbReference type="NCBI Taxonomy" id="301880"/>
    <lineage>
        <taxon>Eukaryota</taxon>
        <taxon>Viridiplantae</taxon>
        <taxon>Streptophyta</taxon>
        <taxon>Embryophyta</taxon>
        <taxon>Tracheophyta</taxon>
        <taxon>Spermatophyta</taxon>
        <taxon>Magnoliopsida</taxon>
        <taxon>eudicotyledons</taxon>
        <taxon>Gunneridae</taxon>
        <taxon>Pentapetalae</taxon>
        <taxon>asterids</taxon>
        <taxon>campanulids</taxon>
        <taxon>Asterales</taxon>
        <taxon>Asteraceae</taxon>
        <taxon>Asteroideae</taxon>
        <taxon>Anthemideae</taxon>
        <taxon>Anthemidinae</taxon>
        <taxon>Tanacetum</taxon>
    </lineage>
</organism>
<evidence type="ECO:0000313" key="5">
    <source>
        <dbReference type="Proteomes" id="UP001151760"/>
    </source>
</evidence>
<evidence type="ECO:0000313" key="4">
    <source>
        <dbReference type="EMBL" id="GJT94551.1"/>
    </source>
</evidence>
<keyword evidence="5" id="KW-1185">Reference proteome</keyword>
<keyword evidence="1" id="KW-0863">Zinc-finger</keyword>
<evidence type="ECO:0000259" key="3">
    <source>
        <dbReference type="PROSITE" id="PS50158"/>
    </source>
</evidence>
<keyword evidence="1" id="KW-0479">Metal-binding</keyword>
<name>A0ABQ5I3G0_9ASTR</name>
<dbReference type="Proteomes" id="UP001151760">
    <property type="component" value="Unassembled WGS sequence"/>
</dbReference>
<gene>
    <name evidence="4" type="ORF">Tco_1090069</name>
</gene>
<dbReference type="InterPro" id="IPR001878">
    <property type="entry name" value="Znf_CCHC"/>
</dbReference>
<sequence>MMTLCSLLSGGDNKPRCLKTFVVVESIMELYMMNRPYGRMILASVEKPRYFGENQLLIATDPVVTKLRTRVCSCVMMEFVQFHTRQFHHITSAQYGEHLLNLKYSVNQSSTPLSITYPSNNYQSSVHHNVYSPSSFIPQVEYSPTVNQQSEFSQLDAGLTILVFKHGDDPINAINHVMSLLSAVGRQNSFATGTTRTFTPGASGSNSGKQRIVICYNCKGEGHMSKHCTKPKRKRDDSWFKDKVLLVQAQAGGQIRHEEELAFLADPRIPEAQANRCQLLTMLLLKPHDLGGQVTPSSE</sequence>
<comment type="caution">
    <text evidence="4">The sequence shown here is derived from an EMBL/GenBank/DDBJ whole genome shotgun (WGS) entry which is preliminary data.</text>
</comment>